<dbReference type="AlphaFoldDB" id="A0A841FRJ4"/>
<reference evidence="2 3" key="1">
    <citation type="submission" date="2020-08" db="EMBL/GenBank/DDBJ databases">
        <title>Genomic Encyclopedia of Type Strains, Phase IV (KMG-IV): sequencing the most valuable type-strain genomes for metagenomic binning, comparative biology and taxonomic classification.</title>
        <authorList>
            <person name="Goeker M."/>
        </authorList>
    </citation>
    <scope>NUCLEOTIDE SEQUENCE [LARGE SCALE GENOMIC DNA]</scope>
    <source>
        <strain evidence="2 3">YIM 65646</strain>
    </source>
</reference>
<dbReference type="PROSITE" id="PS51257">
    <property type="entry name" value="PROKAR_LIPOPROTEIN"/>
    <property type="match status" value="1"/>
</dbReference>
<accession>A0A841FRJ4</accession>
<dbReference type="Proteomes" id="UP000548476">
    <property type="component" value="Unassembled WGS sequence"/>
</dbReference>
<comment type="caution">
    <text evidence="2">The sequence shown here is derived from an EMBL/GenBank/DDBJ whole genome shotgun (WGS) entry which is preliminary data.</text>
</comment>
<keyword evidence="3" id="KW-1185">Reference proteome</keyword>
<proteinExistence type="predicted"/>
<protein>
    <submittedName>
        <fullName evidence="2">Putative membrane protein</fullName>
    </submittedName>
</protein>
<evidence type="ECO:0000313" key="3">
    <source>
        <dbReference type="Proteomes" id="UP000548476"/>
    </source>
</evidence>
<gene>
    <name evidence="2" type="ORF">HNR73_007810</name>
</gene>
<evidence type="ECO:0000256" key="1">
    <source>
        <dbReference type="SAM" id="SignalP"/>
    </source>
</evidence>
<dbReference type="RefSeq" id="WP_184792989.1">
    <property type="nucleotide sequence ID" value="NZ_BONT01000103.1"/>
</dbReference>
<keyword evidence="1" id="KW-0732">Signal</keyword>
<organism evidence="2 3">
    <name type="scientific">Phytomonospora endophytica</name>
    <dbReference type="NCBI Taxonomy" id="714109"/>
    <lineage>
        <taxon>Bacteria</taxon>
        <taxon>Bacillati</taxon>
        <taxon>Actinomycetota</taxon>
        <taxon>Actinomycetes</taxon>
        <taxon>Micromonosporales</taxon>
        <taxon>Micromonosporaceae</taxon>
        <taxon>Phytomonospora</taxon>
    </lineage>
</organism>
<name>A0A841FRJ4_9ACTN</name>
<feature type="signal peptide" evidence="1">
    <location>
        <begin position="1"/>
        <end position="21"/>
    </location>
</feature>
<evidence type="ECO:0000313" key="2">
    <source>
        <dbReference type="EMBL" id="MBB6039911.1"/>
    </source>
</evidence>
<dbReference type="EMBL" id="JACHGT010000027">
    <property type="protein sequence ID" value="MBB6039911.1"/>
    <property type="molecule type" value="Genomic_DNA"/>
</dbReference>
<feature type="chain" id="PRO_5032600315" evidence="1">
    <location>
        <begin position="22"/>
        <end position="112"/>
    </location>
</feature>
<sequence length="112" mass="11382">MRSLRMAAATLAAAATLSACAVTGDRTPVPDPEGAGGGEPAPMAAAFLLDLAAVDASLAADEDAIPAAQELCLRIADGADEDAQLDDVEELFTDIEPADRELILASAKENIC</sequence>